<evidence type="ECO:0000313" key="16">
    <source>
        <dbReference type="Proteomes" id="UP000199095"/>
    </source>
</evidence>
<protein>
    <submittedName>
        <fullName evidence="15">Methyl-accepting chemotaxis protein</fullName>
    </submittedName>
</protein>
<dbReference type="SMART" id="SM00283">
    <property type="entry name" value="MA"/>
    <property type="match status" value="1"/>
</dbReference>
<dbReference type="InterPro" id="IPR029151">
    <property type="entry name" value="Sensor-like_sf"/>
</dbReference>
<comment type="subcellular location">
    <subcellularLocation>
        <location evidence="1">Cell membrane</location>
        <topology evidence="1">Multi-pass membrane protein</topology>
    </subcellularLocation>
</comment>
<evidence type="ECO:0000256" key="4">
    <source>
        <dbReference type="ARBA" id="ARBA00022692"/>
    </source>
</evidence>
<dbReference type="InterPro" id="IPR033479">
    <property type="entry name" value="dCache_1"/>
</dbReference>
<feature type="coiled-coil region" evidence="10">
    <location>
        <begin position="422"/>
        <end position="459"/>
    </location>
</feature>
<dbReference type="STRING" id="237682.SAMN05421676_10541"/>
<dbReference type="CDD" id="cd12913">
    <property type="entry name" value="PDC1_MCP_like"/>
    <property type="match status" value="1"/>
</dbReference>
<feature type="compositionally biased region" description="Low complexity" evidence="11">
    <location>
        <begin position="639"/>
        <end position="665"/>
    </location>
</feature>
<dbReference type="PANTHER" id="PTHR32089">
    <property type="entry name" value="METHYL-ACCEPTING CHEMOTAXIS PROTEIN MCPB"/>
    <property type="match status" value="1"/>
</dbReference>
<dbReference type="PROSITE" id="PS50885">
    <property type="entry name" value="HAMP"/>
    <property type="match status" value="1"/>
</dbReference>
<dbReference type="Pfam" id="PF00015">
    <property type="entry name" value="MCPsignal"/>
    <property type="match status" value="1"/>
</dbReference>
<dbReference type="Gene3D" id="1.10.287.950">
    <property type="entry name" value="Methyl-accepting chemotaxis protein"/>
    <property type="match status" value="1"/>
</dbReference>
<feature type="domain" description="HAMP" evidence="14">
    <location>
        <begin position="329"/>
        <end position="384"/>
    </location>
</feature>
<dbReference type="SUPFAM" id="SSF103190">
    <property type="entry name" value="Sensory domain-like"/>
    <property type="match status" value="1"/>
</dbReference>
<dbReference type="GO" id="GO:0005886">
    <property type="term" value="C:plasma membrane"/>
    <property type="evidence" value="ECO:0007669"/>
    <property type="project" value="UniProtKB-SubCell"/>
</dbReference>
<keyword evidence="7 9" id="KW-0807">Transducer</keyword>
<accession>A0A1I0EQ65</accession>
<evidence type="ECO:0000256" key="8">
    <source>
        <dbReference type="ARBA" id="ARBA00029447"/>
    </source>
</evidence>
<dbReference type="InterPro" id="IPR004089">
    <property type="entry name" value="MCPsignal_dom"/>
</dbReference>
<dbReference type="GO" id="GO:0006935">
    <property type="term" value="P:chemotaxis"/>
    <property type="evidence" value="ECO:0007669"/>
    <property type="project" value="UniProtKB-KW"/>
</dbReference>
<dbReference type="Gene3D" id="3.30.450.20">
    <property type="entry name" value="PAS domain"/>
    <property type="match status" value="2"/>
</dbReference>
<evidence type="ECO:0000256" key="1">
    <source>
        <dbReference type="ARBA" id="ARBA00004651"/>
    </source>
</evidence>
<dbReference type="GO" id="GO:0007165">
    <property type="term" value="P:signal transduction"/>
    <property type="evidence" value="ECO:0007669"/>
    <property type="project" value="UniProtKB-KW"/>
</dbReference>
<dbReference type="PROSITE" id="PS50111">
    <property type="entry name" value="CHEMOTAXIS_TRANSDUC_2"/>
    <property type="match status" value="1"/>
</dbReference>
<dbReference type="SMART" id="SM00304">
    <property type="entry name" value="HAMP"/>
    <property type="match status" value="1"/>
</dbReference>
<feature type="coiled-coil region" evidence="10">
    <location>
        <begin position="547"/>
        <end position="574"/>
    </location>
</feature>
<keyword evidence="5 12" id="KW-1133">Transmembrane helix</keyword>
<feature type="transmembrane region" description="Helical" evidence="12">
    <location>
        <begin position="309"/>
        <end position="327"/>
    </location>
</feature>
<evidence type="ECO:0000259" key="14">
    <source>
        <dbReference type="PROSITE" id="PS50885"/>
    </source>
</evidence>
<evidence type="ECO:0000256" key="6">
    <source>
        <dbReference type="ARBA" id="ARBA00023136"/>
    </source>
</evidence>
<keyword evidence="2" id="KW-1003">Cell membrane</keyword>
<evidence type="ECO:0000256" key="10">
    <source>
        <dbReference type="SAM" id="Coils"/>
    </source>
</evidence>
<proteinExistence type="inferred from homology"/>
<feature type="region of interest" description="Disordered" evidence="11">
    <location>
        <begin position="639"/>
        <end position="669"/>
    </location>
</feature>
<evidence type="ECO:0000256" key="2">
    <source>
        <dbReference type="ARBA" id="ARBA00022475"/>
    </source>
</evidence>
<dbReference type="OrthoDB" id="9760371at2"/>
<dbReference type="Pfam" id="PF02743">
    <property type="entry name" value="dCache_1"/>
    <property type="match status" value="1"/>
</dbReference>
<dbReference type="EMBL" id="FOHJ01000005">
    <property type="protein sequence ID" value="SET47640.1"/>
    <property type="molecule type" value="Genomic_DNA"/>
</dbReference>
<dbReference type="Proteomes" id="UP000199095">
    <property type="component" value="Unassembled WGS sequence"/>
</dbReference>
<dbReference type="PANTHER" id="PTHR32089:SF112">
    <property type="entry name" value="LYSOZYME-LIKE PROTEIN-RELATED"/>
    <property type="match status" value="1"/>
</dbReference>
<organism evidence="15 16">
    <name type="scientific">Salinibacillus kushneri</name>
    <dbReference type="NCBI Taxonomy" id="237682"/>
    <lineage>
        <taxon>Bacteria</taxon>
        <taxon>Bacillati</taxon>
        <taxon>Bacillota</taxon>
        <taxon>Bacilli</taxon>
        <taxon>Bacillales</taxon>
        <taxon>Bacillaceae</taxon>
        <taxon>Salinibacillus</taxon>
    </lineage>
</organism>
<dbReference type="CDD" id="cd12912">
    <property type="entry name" value="PDC2_MCP_like"/>
    <property type="match status" value="1"/>
</dbReference>
<dbReference type="Pfam" id="PF00672">
    <property type="entry name" value="HAMP"/>
    <property type="match status" value="1"/>
</dbReference>
<evidence type="ECO:0000256" key="11">
    <source>
        <dbReference type="SAM" id="MobiDB-lite"/>
    </source>
</evidence>
<dbReference type="RefSeq" id="WP_093134201.1">
    <property type="nucleotide sequence ID" value="NZ_FOHJ01000005.1"/>
</dbReference>
<dbReference type="InterPro" id="IPR003660">
    <property type="entry name" value="HAMP_dom"/>
</dbReference>
<gene>
    <name evidence="15" type="ORF">SAMN05421676_10541</name>
</gene>
<keyword evidence="10" id="KW-0175">Coiled coil</keyword>
<evidence type="ECO:0000256" key="7">
    <source>
        <dbReference type="ARBA" id="ARBA00023224"/>
    </source>
</evidence>
<evidence type="ECO:0000256" key="9">
    <source>
        <dbReference type="PROSITE-ProRule" id="PRU00284"/>
    </source>
</evidence>
<reference evidence="16" key="1">
    <citation type="submission" date="2016-10" db="EMBL/GenBank/DDBJ databases">
        <authorList>
            <person name="Varghese N."/>
            <person name="Submissions S."/>
        </authorList>
    </citation>
    <scope>NUCLEOTIDE SEQUENCE [LARGE SCALE GENOMIC DNA]</scope>
    <source>
        <strain evidence="16">CGMCC 1.3566</strain>
    </source>
</reference>
<evidence type="ECO:0000259" key="13">
    <source>
        <dbReference type="PROSITE" id="PS50111"/>
    </source>
</evidence>
<keyword evidence="3" id="KW-0145">Chemotaxis</keyword>
<evidence type="ECO:0000256" key="12">
    <source>
        <dbReference type="SAM" id="Phobius"/>
    </source>
</evidence>
<evidence type="ECO:0000313" key="15">
    <source>
        <dbReference type="EMBL" id="SET47640.1"/>
    </source>
</evidence>
<keyword evidence="4 12" id="KW-0812">Transmembrane</keyword>
<keyword evidence="16" id="KW-1185">Reference proteome</keyword>
<feature type="domain" description="Methyl-accepting transducer" evidence="13">
    <location>
        <begin position="403"/>
        <end position="660"/>
    </location>
</feature>
<keyword evidence="6 12" id="KW-0472">Membrane</keyword>
<evidence type="ECO:0000256" key="3">
    <source>
        <dbReference type="ARBA" id="ARBA00022500"/>
    </source>
</evidence>
<dbReference type="AlphaFoldDB" id="A0A1I0EQ65"/>
<feature type="transmembrane region" description="Helical" evidence="12">
    <location>
        <begin position="12"/>
        <end position="30"/>
    </location>
</feature>
<sequence length="689" mass="77186">MKKRSSMKTKMIVSFVFITIIPLIIVGMILSQQMENKLKTKFEQSTKGEIKQVDQAIQLYFESIDENAKLLAENPKVKQADHTITTYTDKTDESGQLAMTPSENGGIEEEIYQIYENFADSHPNSAYVYMATTEGAYIQWPEGNIRNNYDPRERPYYKQAMNNKEEMTRTDAYYFEEDQSSIISTITKITNDQGEVIGVQGLDVSLKGLTDMVSEINVGENGYVMLTQQDGTILTNPNNPDTNFENIKNLDIPQLNNIDNLNDELIEGNIDGKPYFMNIYTSPNTGWKFIAVQEKSELISQLDEINNTIVIISIIFAILAIIFAFFLSSRFSSPILKTVNHFKKLADGDFSQGVPDHLKNRKDEIGILTNELQTMQDSIKGLVEKVKAAAQTVIDSSKTLAKSTNQTSESSTEIAEAINQVAISANEQAENLENGENQLQQLNEQIDKVSTENQIINNETHKMNELKDKGLTTVENLIKNSANNRESTEEVNQVIGEMDTLSEEIGNFTNMIIQITEQTNLLALNASIEAARAGEHGNGFAVVAEEIRKLADQSANAADEIKEIINKVQNHSKKAVNTIEKTKEFSQENEQVVTETKDLFNELSSIVQVLTTNTDKVSVYSNNMIEGKDELMDVIQTLSSSSQETASSSEEVSASTEEQQSVVEELNTQTQHVKQLAEELQEEIERFNV</sequence>
<comment type="similarity">
    <text evidence="8">Belongs to the methyl-accepting chemotaxis (MCP) protein family.</text>
</comment>
<dbReference type="CDD" id="cd06225">
    <property type="entry name" value="HAMP"/>
    <property type="match status" value="1"/>
</dbReference>
<evidence type="ECO:0000256" key="5">
    <source>
        <dbReference type="ARBA" id="ARBA00022989"/>
    </source>
</evidence>
<name>A0A1I0EQ65_9BACI</name>
<dbReference type="SUPFAM" id="SSF58104">
    <property type="entry name" value="Methyl-accepting chemotaxis protein (MCP) signaling domain"/>
    <property type="match status" value="1"/>
</dbReference>